<dbReference type="Proteomes" id="UP000041254">
    <property type="component" value="Unassembled WGS sequence"/>
</dbReference>
<feature type="region of interest" description="Disordered" evidence="1">
    <location>
        <begin position="489"/>
        <end position="515"/>
    </location>
</feature>
<dbReference type="EMBL" id="CDMY01000366">
    <property type="protein sequence ID" value="CEM06480.1"/>
    <property type="molecule type" value="Genomic_DNA"/>
</dbReference>
<dbReference type="STRING" id="1169540.A0A0G4F3R5"/>
<organism evidence="2 3">
    <name type="scientific">Vitrella brassicaformis (strain CCMP3155)</name>
    <dbReference type="NCBI Taxonomy" id="1169540"/>
    <lineage>
        <taxon>Eukaryota</taxon>
        <taxon>Sar</taxon>
        <taxon>Alveolata</taxon>
        <taxon>Colpodellida</taxon>
        <taxon>Vitrellaceae</taxon>
        <taxon>Vitrella</taxon>
    </lineage>
</organism>
<accession>A0A0G4F3R5</accession>
<feature type="compositionally biased region" description="Acidic residues" evidence="1">
    <location>
        <begin position="323"/>
        <end position="339"/>
    </location>
</feature>
<evidence type="ECO:0000313" key="3">
    <source>
        <dbReference type="Proteomes" id="UP000041254"/>
    </source>
</evidence>
<feature type="compositionally biased region" description="Basic and acidic residues" evidence="1">
    <location>
        <begin position="668"/>
        <end position="693"/>
    </location>
</feature>
<feature type="compositionally biased region" description="Low complexity" evidence="1">
    <location>
        <begin position="385"/>
        <end position="395"/>
    </location>
</feature>
<feature type="compositionally biased region" description="Basic residues" evidence="1">
    <location>
        <begin position="717"/>
        <end position="726"/>
    </location>
</feature>
<feature type="compositionally biased region" description="Basic and acidic residues" evidence="1">
    <location>
        <begin position="184"/>
        <end position="200"/>
    </location>
</feature>
<feature type="region of interest" description="Disordered" evidence="1">
    <location>
        <begin position="180"/>
        <end position="474"/>
    </location>
</feature>
<feature type="compositionally biased region" description="Low complexity" evidence="1">
    <location>
        <begin position="340"/>
        <end position="360"/>
    </location>
</feature>
<feature type="compositionally biased region" description="Basic and acidic residues" evidence="1">
    <location>
        <begin position="452"/>
        <end position="467"/>
    </location>
</feature>
<protein>
    <submittedName>
        <fullName evidence="2">Uncharacterized protein</fullName>
    </submittedName>
</protein>
<feature type="compositionally biased region" description="Low complexity" evidence="1">
    <location>
        <begin position="284"/>
        <end position="300"/>
    </location>
</feature>
<feature type="compositionally biased region" description="Low complexity" evidence="1">
    <location>
        <begin position="252"/>
        <end position="261"/>
    </location>
</feature>
<sequence>MNTYTQEKYFKDTETAFTKVFHPVALEAPIKNNEVVKAIDDYVVKDDIEDWKREIFESAKEGWDKVMETAESLFDIWTGVNIKSCIKEITGFYEDLSCSACGPDFQKKYVNEQKNLIKIDQTSCDLVYAFCLDGFEAMLQGQEEMRALHGRLMKDWAKLRTELHSQLKKHISENLASYVGEADSEAKREREAEMQEEKEPPSVLTAAPTAAPPHTTTAAPTTTPKPRRKKPAATKPPSPPPTPPPVPPTPKPATTSTTTTKSPEEELEDQLAEEPLLEKEQVETPTTAKPAKVATTTAPAHHARHPPGHQKPVSEQEPAAGGEEGEGEQLEEEELEGEAETTTTTTTMTTTTTTTALPTNGEEEETEDETENEGEEETEGEEEAAVAAAGFAEEGGTVHHHGNRKKHRRRNDRHHSHNKRKHKLKREEAQEPMDHHISLEGEGDISSSGHQEGWRAKRDIQTKKKNDPISLLSTNTSTKPVAAFIQIGHRGQLHDLSKTRQRHRRPPSSHNRKDMPLWLSLLADVGALVPSGEQLLWPSRDEDKDKRRRHSSSIPQQQQIPVSLVESAESERRVGGPDESGEGELTDWDTEYPVVPVPVISKPHFCSTFLHHLRPGYFRAEMVRKQKRLYDWLKELEAASVDPRQLAVLERETINIVKRANKLMDKELEKEEDKARENLKQLDASKTEAEKQAEAAGEGAEAALTDLTPPFNETRQRQQRIHHHHQDRTTSLVDEHQLQHQHQGLDPAPSMEFVADGGVDVEGMASRKLITKTWESEMGDEVPSSRNGALRTLAALNMTCAFRVDGVSH</sequence>
<dbReference type="InParanoid" id="A0A0G4F3R5"/>
<feature type="compositionally biased region" description="Low complexity" evidence="1">
    <location>
        <begin position="552"/>
        <end position="563"/>
    </location>
</feature>
<feature type="compositionally biased region" description="Pro residues" evidence="1">
    <location>
        <begin position="234"/>
        <end position="251"/>
    </location>
</feature>
<feature type="region of interest" description="Disordered" evidence="1">
    <location>
        <begin position="668"/>
        <end position="731"/>
    </location>
</feature>
<dbReference type="AlphaFoldDB" id="A0A0G4F3R5"/>
<feature type="compositionally biased region" description="Acidic residues" evidence="1">
    <location>
        <begin position="361"/>
        <end position="384"/>
    </location>
</feature>
<keyword evidence="3" id="KW-1185">Reference proteome</keyword>
<feature type="compositionally biased region" description="Basic residues" evidence="1">
    <location>
        <begin position="398"/>
        <end position="424"/>
    </location>
</feature>
<feature type="compositionally biased region" description="Low complexity" evidence="1">
    <location>
        <begin position="201"/>
        <end position="224"/>
    </location>
</feature>
<dbReference type="VEuPathDB" id="CryptoDB:Vbra_5670"/>
<proteinExistence type="predicted"/>
<evidence type="ECO:0000256" key="1">
    <source>
        <dbReference type="SAM" id="MobiDB-lite"/>
    </source>
</evidence>
<name>A0A0G4F3R5_VITBC</name>
<feature type="compositionally biased region" description="Low complexity" evidence="1">
    <location>
        <begin position="694"/>
        <end position="703"/>
    </location>
</feature>
<gene>
    <name evidence="2" type="ORF">Vbra_5670</name>
</gene>
<reference evidence="2 3" key="1">
    <citation type="submission" date="2014-11" db="EMBL/GenBank/DDBJ databases">
        <authorList>
            <person name="Zhu J."/>
            <person name="Qi W."/>
            <person name="Song R."/>
        </authorList>
    </citation>
    <scope>NUCLEOTIDE SEQUENCE [LARGE SCALE GENOMIC DNA]</scope>
</reference>
<feature type="compositionally biased region" description="Basic and acidic residues" evidence="1">
    <location>
        <begin position="425"/>
        <end position="439"/>
    </location>
</feature>
<feature type="region of interest" description="Disordered" evidence="1">
    <location>
        <begin position="535"/>
        <end position="586"/>
    </location>
</feature>
<evidence type="ECO:0000313" key="2">
    <source>
        <dbReference type="EMBL" id="CEM06480.1"/>
    </source>
</evidence>